<feature type="non-terminal residue" evidence="3">
    <location>
        <position position="248"/>
    </location>
</feature>
<keyword evidence="1" id="KW-0472">Membrane</keyword>
<dbReference type="InterPro" id="IPR029063">
    <property type="entry name" value="SAM-dependent_MTases_sf"/>
</dbReference>
<evidence type="ECO:0000256" key="1">
    <source>
        <dbReference type="SAM" id="Phobius"/>
    </source>
</evidence>
<accession>A0A0G0RRC5</accession>
<comment type="caution">
    <text evidence="3">The sequence shown here is derived from an EMBL/GenBank/DDBJ whole genome shotgun (WGS) entry which is preliminary data.</text>
</comment>
<dbReference type="Gene3D" id="3.40.50.150">
    <property type="entry name" value="Vaccinia Virus protein VP39"/>
    <property type="match status" value="1"/>
</dbReference>
<dbReference type="AlphaFoldDB" id="A0A0G0RRC5"/>
<name>A0A0G0RRC5_9BACT</name>
<evidence type="ECO:0000259" key="2">
    <source>
        <dbReference type="Pfam" id="PF08241"/>
    </source>
</evidence>
<dbReference type="GO" id="GO:0008757">
    <property type="term" value="F:S-adenosylmethionine-dependent methyltransferase activity"/>
    <property type="evidence" value="ECO:0007669"/>
    <property type="project" value="InterPro"/>
</dbReference>
<evidence type="ECO:0000313" key="4">
    <source>
        <dbReference type="Proteomes" id="UP000034489"/>
    </source>
</evidence>
<dbReference type="Pfam" id="PF08241">
    <property type="entry name" value="Methyltransf_11"/>
    <property type="match status" value="1"/>
</dbReference>
<dbReference type="Proteomes" id="UP000034489">
    <property type="component" value="Unassembled WGS sequence"/>
</dbReference>
<proteinExistence type="predicted"/>
<evidence type="ECO:0000313" key="3">
    <source>
        <dbReference type="EMBL" id="KKR55214.1"/>
    </source>
</evidence>
<feature type="transmembrane region" description="Helical" evidence="1">
    <location>
        <begin position="214"/>
        <end position="233"/>
    </location>
</feature>
<organism evidence="3 4">
    <name type="scientific">Candidatus Curtissbacteria bacterium GW2011_GWA1_40_24</name>
    <dbReference type="NCBI Taxonomy" id="1618406"/>
    <lineage>
        <taxon>Bacteria</taxon>
        <taxon>Candidatus Curtissiibacteriota</taxon>
    </lineage>
</organism>
<dbReference type="SUPFAM" id="SSF53335">
    <property type="entry name" value="S-adenosyl-L-methionine-dependent methyltransferases"/>
    <property type="match status" value="1"/>
</dbReference>
<keyword evidence="1" id="KW-1133">Transmembrane helix</keyword>
<keyword evidence="1" id="KW-0812">Transmembrane</keyword>
<gene>
    <name evidence="3" type="ORF">UT92_C0007G0009</name>
</gene>
<feature type="domain" description="Methyltransferase type 11" evidence="2">
    <location>
        <begin position="46"/>
        <end position="128"/>
    </location>
</feature>
<protein>
    <submittedName>
        <fullName evidence="3">WsaE</fullName>
    </submittedName>
</protein>
<dbReference type="InterPro" id="IPR013216">
    <property type="entry name" value="Methyltransf_11"/>
</dbReference>
<dbReference type="EMBL" id="LBYQ01000007">
    <property type="protein sequence ID" value="KKR55214.1"/>
    <property type="molecule type" value="Genomic_DNA"/>
</dbReference>
<reference evidence="3 4" key="1">
    <citation type="journal article" date="2015" name="Nature">
        <title>rRNA introns, odd ribosomes, and small enigmatic genomes across a large radiation of phyla.</title>
        <authorList>
            <person name="Brown C.T."/>
            <person name="Hug L.A."/>
            <person name="Thomas B.C."/>
            <person name="Sharon I."/>
            <person name="Castelle C.J."/>
            <person name="Singh A."/>
            <person name="Wilkins M.J."/>
            <person name="Williams K.H."/>
            <person name="Banfield J.F."/>
        </authorList>
    </citation>
    <scope>NUCLEOTIDE SEQUENCE [LARGE SCALE GENOMIC DNA]</scope>
</reference>
<sequence>MSLPAENYIKKFFNKFFWRQHPEAALRYYPVVQAIKKLNLSDSKILEIGPGSLGIIPYIKREIDGVDIDFSGPQTKMLNKIKGRANSLPFGKNSYDVTISVDVLEHLNKEERHDAIFEVLRVAKRLAVIVVPAGALAEEQDKKLDEYFFKKFGFRNQYLKEHVSNGLPKTEEVLVSVDKALRKLNKKAKVESYSNLNLFVREILMRIWISKNRFFYYLYLKGFLLFLPVLRLANFGNCYRRVFVIEFA</sequence>